<sequence>MNAPEKTRENQAPKEKSPAIAAAVILAVVGVGFFVLPSIMLRLGDISVWLAGAFGVVFVLGFFLIFWLRARHQRKRGL</sequence>
<keyword evidence="1" id="KW-1133">Transmembrane helix</keyword>
<feature type="transmembrane region" description="Helical" evidence="1">
    <location>
        <begin position="20"/>
        <end position="40"/>
    </location>
</feature>
<feature type="transmembrane region" description="Helical" evidence="1">
    <location>
        <begin position="46"/>
        <end position="68"/>
    </location>
</feature>
<comment type="caution">
    <text evidence="2">The sequence shown here is derived from an EMBL/GenBank/DDBJ whole genome shotgun (WGS) entry which is preliminary data.</text>
</comment>
<dbReference type="RefSeq" id="WP_057207582.1">
    <property type="nucleotide sequence ID" value="NZ_JABWDU010000006.1"/>
</dbReference>
<keyword evidence="3" id="KW-1185">Reference proteome</keyword>
<evidence type="ECO:0008006" key="4">
    <source>
        <dbReference type="Google" id="ProtNLM"/>
    </source>
</evidence>
<reference evidence="2 3" key="1">
    <citation type="submission" date="2020-06" db="EMBL/GenBank/DDBJ databases">
        <authorList>
            <person name="Grouzdev D.S."/>
        </authorList>
    </citation>
    <scope>NUCLEOTIDE SEQUENCE [LARGE SCALE GENOMIC DNA]</scope>
    <source>
        <strain evidence="2 3">HO-A22</strain>
    </source>
</reference>
<keyword evidence="1" id="KW-0812">Transmembrane</keyword>
<organism evidence="2 3">
    <name type="scientific">Ensifer oleiphilus</name>
    <dbReference type="NCBI Taxonomy" id="2742698"/>
    <lineage>
        <taxon>Bacteria</taxon>
        <taxon>Pseudomonadati</taxon>
        <taxon>Pseudomonadota</taxon>
        <taxon>Alphaproteobacteria</taxon>
        <taxon>Hyphomicrobiales</taxon>
        <taxon>Rhizobiaceae</taxon>
        <taxon>Sinorhizobium/Ensifer group</taxon>
        <taxon>Ensifer</taxon>
    </lineage>
</organism>
<accession>A0A7Y6UPN1</accession>
<protein>
    <recommendedName>
        <fullName evidence="4">Intracellular growth attenuator family protein</fullName>
    </recommendedName>
</protein>
<evidence type="ECO:0000256" key="1">
    <source>
        <dbReference type="SAM" id="Phobius"/>
    </source>
</evidence>
<evidence type="ECO:0000313" key="2">
    <source>
        <dbReference type="EMBL" id="NVD41656.1"/>
    </source>
</evidence>
<dbReference type="EMBL" id="JABWDU010000006">
    <property type="protein sequence ID" value="NVD41656.1"/>
    <property type="molecule type" value="Genomic_DNA"/>
</dbReference>
<keyword evidence="1" id="KW-0472">Membrane</keyword>
<proteinExistence type="predicted"/>
<name>A0A7Y6UPN1_9HYPH</name>
<dbReference type="AlphaFoldDB" id="A0A7Y6UPN1"/>
<dbReference type="Proteomes" id="UP000520198">
    <property type="component" value="Unassembled WGS sequence"/>
</dbReference>
<gene>
    <name evidence="2" type="ORF">HT585_22570</name>
</gene>
<evidence type="ECO:0000313" key="3">
    <source>
        <dbReference type="Proteomes" id="UP000520198"/>
    </source>
</evidence>